<protein>
    <recommendedName>
        <fullName evidence="7">Peptidase</fullName>
    </recommendedName>
</protein>
<evidence type="ECO:0000313" key="5">
    <source>
        <dbReference type="EMBL" id="OUP54080.1"/>
    </source>
</evidence>
<evidence type="ECO:0000256" key="1">
    <source>
        <dbReference type="SAM" id="MobiDB-lite"/>
    </source>
</evidence>
<keyword evidence="2" id="KW-0732">Signal</keyword>
<name>A0A1Y4LDV2_9FIRM</name>
<evidence type="ECO:0000259" key="3">
    <source>
        <dbReference type="Pfam" id="PF03413"/>
    </source>
</evidence>
<dbReference type="InterPro" id="IPR025711">
    <property type="entry name" value="PepSY"/>
</dbReference>
<proteinExistence type="predicted"/>
<dbReference type="Gene3D" id="3.30.457.10">
    <property type="entry name" value="Copper amine oxidase-like, N-terminal domain"/>
    <property type="match status" value="1"/>
</dbReference>
<feature type="domain" description="Copper amine oxidase-like N-terminal" evidence="4">
    <location>
        <begin position="51"/>
        <end position="98"/>
    </location>
</feature>
<comment type="caution">
    <text evidence="5">The sequence shown here is derived from an EMBL/GenBank/DDBJ whole genome shotgun (WGS) entry which is preliminary data.</text>
</comment>
<sequence>MKKQIFAAALSAAILCSAAAAGWTASAEIRPDIDVVIDGTERTFYNASGAEVHPISYQDTTYLPVRAIGELMGKNVNWDASTQTVSIGGTRVTGTTDGKVDKNARADDITLTVRPEYTVVIDGVTRTFYDAKGREVDPVEYQGSIYLPVRAIGELMGKTVSWNESTQTVTLTGGSTVTDFDTSGPTGQTNPSTGAVSLDKAKQIALDHAGLSASSVQFIKSETDRDDGRTIYEIEFVVKSGNTWKEYDYEIDAATGKIVDYDYDAETSYSGSQSSNASIGMNQAKQIALDHAGLSFSDVQFVKTRADRDDGRLVYEIEFVVKSGKTVKEYDYEIDASTGKIVDYDYDVESTYDWDDDHDDWDDDDDDWDDDDDDWDD</sequence>
<dbReference type="Pfam" id="PF03413">
    <property type="entry name" value="PepSY"/>
    <property type="match status" value="2"/>
</dbReference>
<dbReference type="Gene3D" id="3.10.450.40">
    <property type="match status" value="2"/>
</dbReference>
<feature type="domain" description="PepSY" evidence="3">
    <location>
        <begin position="196"/>
        <end position="260"/>
    </location>
</feature>
<accession>A0A1Y4LDV2</accession>
<organism evidence="5 6">
    <name type="scientific">Butyricicoccus pullicaecorum</name>
    <dbReference type="NCBI Taxonomy" id="501571"/>
    <lineage>
        <taxon>Bacteria</taxon>
        <taxon>Bacillati</taxon>
        <taxon>Bacillota</taxon>
        <taxon>Clostridia</taxon>
        <taxon>Eubacteriales</taxon>
        <taxon>Butyricicoccaceae</taxon>
        <taxon>Butyricicoccus</taxon>
    </lineage>
</organism>
<dbReference type="AlphaFoldDB" id="A0A1Y4LDV2"/>
<feature type="signal peptide" evidence="2">
    <location>
        <begin position="1"/>
        <end position="27"/>
    </location>
</feature>
<dbReference type="EMBL" id="NFKK01000002">
    <property type="protein sequence ID" value="OUP54080.1"/>
    <property type="molecule type" value="Genomic_DNA"/>
</dbReference>
<dbReference type="InterPro" id="IPR036582">
    <property type="entry name" value="Mao_N_sf"/>
</dbReference>
<feature type="region of interest" description="Disordered" evidence="1">
    <location>
        <begin position="351"/>
        <end position="377"/>
    </location>
</feature>
<feature type="region of interest" description="Disordered" evidence="1">
    <location>
        <begin position="173"/>
        <end position="194"/>
    </location>
</feature>
<dbReference type="Proteomes" id="UP000195897">
    <property type="component" value="Unassembled WGS sequence"/>
</dbReference>
<evidence type="ECO:0008006" key="7">
    <source>
        <dbReference type="Google" id="ProtNLM"/>
    </source>
</evidence>
<evidence type="ECO:0000313" key="6">
    <source>
        <dbReference type="Proteomes" id="UP000195897"/>
    </source>
</evidence>
<feature type="chain" id="PRO_5013073864" description="Peptidase" evidence="2">
    <location>
        <begin position="28"/>
        <end position="377"/>
    </location>
</feature>
<evidence type="ECO:0000256" key="2">
    <source>
        <dbReference type="SAM" id="SignalP"/>
    </source>
</evidence>
<feature type="domain" description="PepSY" evidence="3">
    <location>
        <begin position="279"/>
        <end position="343"/>
    </location>
</feature>
<reference evidence="6" key="1">
    <citation type="submission" date="2017-04" db="EMBL/GenBank/DDBJ databases">
        <title>Function of individual gut microbiota members based on whole genome sequencing of pure cultures obtained from chicken caecum.</title>
        <authorList>
            <person name="Medvecky M."/>
            <person name="Cejkova D."/>
            <person name="Polansky O."/>
            <person name="Karasova D."/>
            <person name="Kubasova T."/>
            <person name="Cizek A."/>
            <person name="Rychlik I."/>
        </authorList>
    </citation>
    <scope>NUCLEOTIDE SEQUENCE [LARGE SCALE GENOMIC DNA]</scope>
    <source>
        <strain evidence="6">An180</strain>
    </source>
</reference>
<dbReference type="InterPro" id="IPR012854">
    <property type="entry name" value="Cu_amine_oxidase-like_N"/>
</dbReference>
<dbReference type="Pfam" id="PF07833">
    <property type="entry name" value="Cu_amine_oxidN1"/>
    <property type="match status" value="1"/>
</dbReference>
<gene>
    <name evidence="5" type="ORF">B5F17_02405</name>
</gene>
<dbReference type="RefSeq" id="WP_087370372.1">
    <property type="nucleotide sequence ID" value="NZ_NFKK01000002.1"/>
</dbReference>
<evidence type="ECO:0000259" key="4">
    <source>
        <dbReference type="Pfam" id="PF07833"/>
    </source>
</evidence>
<dbReference type="SUPFAM" id="SSF55383">
    <property type="entry name" value="Copper amine oxidase, domain N"/>
    <property type="match status" value="2"/>
</dbReference>